<reference evidence="1" key="1">
    <citation type="submission" date="2014-11" db="EMBL/GenBank/DDBJ databases">
        <authorList>
            <person name="Amaro Gonzalez C."/>
        </authorList>
    </citation>
    <scope>NUCLEOTIDE SEQUENCE</scope>
</reference>
<evidence type="ECO:0000313" key="1">
    <source>
        <dbReference type="EMBL" id="JAH47131.1"/>
    </source>
</evidence>
<sequence length="25" mass="2802">MRFAPHFTWDIIGLVFMSLGSVSSC</sequence>
<organism evidence="1">
    <name type="scientific">Anguilla anguilla</name>
    <name type="common">European freshwater eel</name>
    <name type="synonym">Muraena anguilla</name>
    <dbReference type="NCBI Taxonomy" id="7936"/>
    <lineage>
        <taxon>Eukaryota</taxon>
        <taxon>Metazoa</taxon>
        <taxon>Chordata</taxon>
        <taxon>Craniata</taxon>
        <taxon>Vertebrata</taxon>
        <taxon>Euteleostomi</taxon>
        <taxon>Actinopterygii</taxon>
        <taxon>Neopterygii</taxon>
        <taxon>Teleostei</taxon>
        <taxon>Anguilliformes</taxon>
        <taxon>Anguillidae</taxon>
        <taxon>Anguilla</taxon>
    </lineage>
</organism>
<proteinExistence type="predicted"/>
<dbReference type="EMBL" id="GBXM01061446">
    <property type="protein sequence ID" value="JAH47131.1"/>
    <property type="molecule type" value="Transcribed_RNA"/>
</dbReference>
<name>A0A0E9T0M6_ANGAN</name>
<dbReference type="PROSITE" id="PS51257">
    <property type="entry name" value="PROKAR_LIPOPROTEIN"/>
    <property type="match status" value="1"/>
</dbReference>
<protein>
    <submittedName>
        <fullName evidence="1">Uncharacterized protein</fullName>
    </submittedName>
</protein>
<accession>A0A0E9T0M6</accession>
<reference evidence="1" key="2">
    <citation type="journal article" date="2015" name="Fish Shellfish Immunol.">
        <title>Early steps in the European eel (Anguilla anguilla)-Vibrio vulnificus interaction in the gills: Role of the RtxA13 toxin.</title>
        <authorList>
            <person name="Callol A."/>
            <person name="Pajuelo D."/>
            <person name="Ebbesson L."/>
            <person name="Teles M."/>
            <person name="MacKenzie S."/>
            <person name="Amaro C."/>
        </authorList>
    </citation>
    <scope>NUCLEOTIDE SEQUENCE</scope>
</reference>
<dbReference type="AlphaFoldDB" id="A0A0E9T0M6"/>